<evidence type="ECO:0000256" key="1">
    <source>
        <dbReference type="ARBA" id="ARBA00007888"/>
    </source>
</evidence>
<comment type="caution">
    <text evidence="5">The sequence shown here is derived from an EMBL/GenBank/DDBJ whole genome shotgun (WGS) entry which is preliminary data.</text>
</comment>
<dbReference type="NCBIfam" id="TIGR00075">
    <property type="entry name" value="hypD"/>
    <property type="match status" value="1"/>
</dbReference>
<keyword evidence="3" id="KW-0408">Iron</keyword>
<dbReference type="EMBL" id="PYLZ01000004">
    <property type="protein sequence ID" value="PSW25036.1"/>
    <property type="molecule type" value="Genomic_DNA"/>
</dbReference>
<dbReference type="GO" id="GO:0051539">
    <property type="term" value="F:4 iron, 4 sulfur cluster binding"/>
    <property type="evidence" value="ECO:0007669"/>
    <property type="project" value="TreeGrafter"/>
</dbReference>
<evidence type="ECO:0000256" key="3">
    <source>
        <dbReference type="ARBA" id="ARBA00023004"/>
    </source>
</evidence>
<proteinExistence type="inferred from homology"/>
<dbReference type="InterPro" id="IPR002780">
    <property type="entry name" value="Hyd_form_HypD"/>
</dbReference>
<dbReference type="AlphaFoldDB" id="A0A0J8Y1E5"/>
<dbReference type="Gene3D" id="3.40.50.11750">
    <property type="entry name" value="HypD, alpha/beta domain 1"/>
    <property type="match status" value="2"/>
</dbReference>
<evidence type="ECO:0000313" key="5">
    <source>
        <dbReference type="EMBL" id="PSW25036.1"/>
    </source>
</evidence>
<dbReference type="InterPro" id="IPR042244">
    <property type="entry name" value="HypD_2_sf"/>
</dbReference>
<gene>
    <name evidence="5" type="ORF">C9I94_09530</name>
</gene>
<reference evidence="5 6" key="1">
    <citation type="submission" date="2018-01" db="EMBL/GenBank/DDBJ databases">
        <title>Whole genome sequencing of Histamine producing bacteria.</title>
        <authorList>
            <person name="Butler K."/>
        </authorList>
    </citation>
    <scope>NUCLEOTIDE SEQUENCE [LARGE SCALE GENOMIC DNA]</scope>
    <source>
        <strain evidence="5 6">DSM 24669</strain>
    </source>
</reference>
<dbReference type="Gene3D" id="6.10.20.100">
    <property type="match status" value="1"/>
</dbReference>
<keyword evidence="2" id="KW-0479">Metal-binding</keyword>
<dbReference type="PANTHER" id="PTHR30149:SF0">
    <property type="entry name" value="HYDROGENASE MATURATION FACTOR HYPD"/>
    <property type="match status" value="1"/>
</dbReference>
<dbReference type="PIRSF" id="PIRSF005622">
    <property type="entry name" value="Hydrgn_mat_hypD"/>
    <property type="match status" value="1"/>
</dbReference>
<evidence type="ECO:0000256" key="2">
    <source>
        <dbReference type="ARBA" id="ARBA00022723"/>
    </source>
</evidence>
<accession>A0A0J8Y1E5</accession>
<sequence length="404" mass="44239">MIELKDLSQGFRNPELMQSLSQRIHQLSAQLSEPIKIMEVCGGHTHTIMKYGLNQLLPRNIEFIHGPGCPVCIMPKERIDHAIELAMLPEVILVTLGDMIRVPGSKGTLAQCRAKGGDVRPVYDPLDALEIAKQNPDRKVVFFAIGFETTTPMTAVLLELAEKQNVANLYFHINHVLVPPAVDAVMADGAAKVTAFIGPSHVSAITGSDIYQPIVDCYHTPVVVSGFEPVDVMQSILMIVEQKVQGVAKLEVQYTRVVTAKGNQAAQQKVASMFTLRPHFRWRGLGDIPLSSLVLSEQYRHRDAEVVFADVLSDQAIEDHKACQCADILRGLAKPNQCRVFGRGCTPTKPMGSCMVSSEGACNAYYRYAGLAFDLDLNKDAAAKEATADEASINRAKTEKEITA</sequence>
<dbReference type="RefSeq" id="WP_048897748.1">
    <property type="nucleotide sequence ID" value="NZ_AP024853.1"/>
</dbReference>
<comment type="similarity">
    <text evidence="1 4">Belongs to the HypD family.</text>
</comment>
<dbReference type="Pfam" id="PF01924">
    <property type="entry name" value="HypD"/>
    <property type="match status" value="1"/>
</dbReference>
<keyword evidence="6" id="KW-1185">Reference proteome</keyword>
<dbReference type="PANTHER" id="PTHR30149">
    <property type="entry name" value="HYDROGENASE PROTEIN ASSEMBLY PROTEIN HYPD"/>
    <property type="match status" value="1"/>
</dbReference>
<protein>
    <recommendedName>
        <fullName evidence="4">Hydrogenase maturation factor</fullName>
    </recommendedName>
</protein>
<evidence type="ECO:0000313" key="6">
    <source>
        <dbReference type="Proteomes" id="UP000240481"/>
    </source>
</evidence>
<organism evidence="5 6">
    <name type="scientific">Photobacterium swingsii</name>
    <dbReference type="NCBI Taxonomy" id="680026"/>
    <lineage>
        <taxon>Bacteria</taxon>
        <taxon>Pseudomonadati</taxon>
        <taxon>Pseudomonadota</taxon>
        <taxon>Gammaproteobacteria</taxon>
        <taxon>Vibrionales</taxon>
        <taxon>Vibrionaceae</taxon>
        <taxon>Photobacterium</taxon>
    </lineage>
</organism>
<dbReference type="GO" id="GO:0070025">
    <property type="term" value="F:carbon monoxide binding"/>
    <property type="evidence" value="ECO:0007669"/>
    <property type="project" value="TreeGrafter"/>
</dbReference>
<dbReference type="OrthoDB" id="9770424at2"/>
<dbReference type="GO" id="GO:0051604">
    <property type="term" value="P:protein maturation"/>
    <property type="evidence" value="ECO:0007669"/>
    <property type="project" value="TreeGrafter"/>
</dbReference>
<dbReference type="InterPro" id="IPR042243">
    <property type="entry name" value="HypD_1"/>
</dbReference>
<evidence type="ECO:0000256" key="4">
    <source>
        <dbReference type="PIRNR" id="PIRNR005622"/>
    </source>
</evidence>
<name>A0A0J8Y1E5_9GAMM</name>
<dbReference type="Proteomes" id="UP000240481">
    <property type="component" value="Unassembled WGS sequence"/>
</dbReference>
<dbReference type="STRING" id="680026.AB733_04805"/>
<dbReference type="GO" id="GO:0005506">
    <property type="term" value="F:iron ion binding"/>
    <property type="evidence" value="ECO:0007669"/>
    <property type="project" value="TreeGrafter"/>
</dbReference>